<feature type="domain" description="Glycosyl transferase family 1" evidence="1">
    <location>
        <begin position="193"/>
        <end position="359"/>
    </location>
</feature>
<evidence type="ECO:0000313" key="3">
    <source>
        <dbReference type="EMBL" id="CEN48715.1"/>
    </source>
</evidence>
<dbReference type="GO" id="GO:0016757">
    <property type="term" value="F:glycosyltransferase activity"/>
    <property type="evidence" value="ECO:0007669"/>
    <property type="project" value="InterPro"/>
</dbReference>
<dbReference type="InterPro" id="IPR028098">
    <property type="entry name" value="Glyco_trans_4-like_N"/>
</dbReference>
<organism evidence="3 4">
    <name type="scientific">Capnocytophaga canis</name>
    <dbReference type="NCBI Taxonomy" id="1848903"/>
    <lineage>
        <taxon>Bacteria</taxon>
        <taxon>Pseudomonadati</taxon>
        <taxon>Bacteroidota</taxon>
        <taxon>Flavobacteriia</taxon>
        <taxon>Flavobacteriales</taxon>
        <taxon>Flavobacteriaceae</taxon>
        <taxon>Capnocytophaga</taxon>
    </lineage>
</organism>
<feature type="domain" description="Glycosyltransferase subfamily 4-like N-terminal" evidence="2">
    <location>
        <begin position="44"/>
        <end position="173"/>
    </location>
</feature>
<dbReference type="Pfam" id="PF00534">
    <property type="entry name" value="Glycos_transf_1"/>
    <property type="match status" value="1"/>
</dbReference>
<evidence type="ECO:0008006" key="5">
    <source>
        <dbReference type="Google" id="ProtNLM"/>
    </source>
</evidence>
<dbReference type="EMBL" id="CDOI01000178">
    <property type="protein sequence ID" value="CEN48715.1"/>
    <property type="molecule type" value="Genomic_DNA"/>
</dbReference>
<evidence type="ECO:0000259" key="2">
    <source>
        <dbReference type="Pfam" id="PF13579"/>
    </source>
</evidence>
<dbReference type="InterPro" id="IPR050194">
    <property type="entry name" value="Glycosyltransferase_grp1"/>
</dbReference>
<dbReference type="Pfam" id="PF13579">
    <property type="entry name" value="Glyco_trans_4_4"/>
    <property type="match status" value="1"/>
</dbReference>
<proteinExistence type="predicted"/>
<gene>
    <name evidence="3" type="ORF">CCAND38_640004</name>
</gene>
<dbReference type="AlphaFoldDB" id="A0A0B7IAH3"/>
<dbReference type="CDD" id="cd03808">
    <property type="entry name" value="GT4_CapM-like"/>
    <property type="match status" value="1"/>
</dbReference>
<dbReference type="Proteomes" id="UP000045051">
    <property type="component" value="Unassembled WGS sequence"/>
</dbReference>
<dbReference type="PANTHER" id="PTHR45947:SF3">
    <property type="entry name" value="SULFOQUINOVOSYL TRANSFERASE SQD2"/>
    <property type="match status" value="1"/>
</dbReference>
<name>A0A0B7IAH3_9FLAO</name>
<dbReference type="SUPFAM" id="SSF53756">
    <property type="entry name" value="UDP-Glycosyltransferase/glycogen phosphorylase"/>
    <property type="match status" value="1"/>
</dbReference>
<evidence type="ECO:0000313" key="4">
    <source>
        <dbReference type="Proteomes" id="UP000045051"/>
    </source>
</evidence>
<dbReference type="PANTHER" id="PTHR45947">
    <property type="entry name" value="SULFOQUINOVOSYL TRANSFERASE SQD2"/>
    <property type="match status" value="1"/>
</dbReference>
<accession>A0A0B7IAH3</accession>
<keyword evidence="4" id="KW-1185">Reference proteome</keyword>
<protein>
    <recommendedName>
        <fullName evidence="5">Glycosyltransferase family 1 protein</fullName>
    </recommendedName>
</protein>
<dbReference type="Gene3D" id="3.40.50.2000">
    <property type="entry name" value="Glycogen Phosphorylase B"/>
    <property type="match status" value="2"/>
</dbReference>
<evidence type="ECO:0000259" key="1">
    <source>
        <dbReference type="Pfam" id="PF00534"/>
    </source>
</evidence>
<dbReference type="RefSeq" id="WP_197066351.1">
    <property type="nucleotide sequence ID" value="NZ_CDOI01000178.1"/>
</dbReference>
<reference evidence="3 4" key="1">
    <citation type="submission" date="2015-01" db="EMBL/GenBank/DDBJ databases">
        <authorList>
            <person name="Xiang T."/>
            <person name="Song Y."/>
            <person name="Huang L."/>
            <person name="Wang B."/>
            <person name="Wu P."/>
        </authorList>
    </citation>
    <scope>NUCLEOTIDE SEQUENCE [LARGE SCALE GENOMIC DNA]</scope>
    <source>
        <strain evidence="3 4">CcD38</strain>
    </source>
</reference>
<dbReference type="InterPro" id="IPR001296">
    <property type="entry name" value="Glyco_trans_1"/>
</dbReference>
<sequence>MNRIKLFRITTVPISLKTLLKGQHFFMSDNGFEVVGVSSFGKELGEVSEDEGIRTVAIEMSRQITPLQDLKSLWKMWNFLRKEKPEIVHTHTPKAGTIGMLAAKLAGVPHRLHTVAGLPLMEAKGNKRKILNFVEKITYSCATKVYPNSKGLYHIILENNFTTKNKLKVIANGSSNGINTEYFSPESISDQEKQELKKTLNIQPDDFVFIFVGRLVRDKGVNELIVAFSELNLPNAKLLLVGREEKDLDPLEINTIKEIQKNENIIAVGFQKDVRLYFAIADCLAFPSYREGFPNVVMQAGAMGLPSIVSDINGCNEIIAEGENGCIIPSKSVEELKLAMKKMKEDKSLYYSLQQNSRRMIVERYQQEAVWKALLEEYNFLIAGRNV</sequence>